<dbReference type="AlphaFoldDB" id="A0A2Z3GMT4"/>
<dbReference type="Proteomes" id="UP000245999">
    <property type="component" value="Chromosome"/>
</dbReference>
<keyword evidence="3" id="KW-1185">Reference proteome</keyword>
<name>A0A2Z3GMT4_9BACT</name>
<dbReference type="OrthoDB" id="1489599at2"/>
<accession>A0A2Z3GMT4</accession>
<reference evidence="3" key="1">
    <citation type="submission" date="2018-04" db="EMBL/GenBank/DDBJ databases">
        <title>Complete genome of Antarctic heterotrophic bacterium Hymenobacter nivis.</title>
        <authorList>
            <person name="Terashima M."/>
        </authorList>
    </citation>
    <scope>NUCLEOTIDE SEQUENCE [LARGE SCALE GENOMIC DNA]</scope>
    <source>
        <strain evidence="3">NBRC 111535</strain>
    </source>
</reference>
<dbReference type="SUPFAM" id="SSF49464">
    <property type="entry name" value="Carboxypeptidase regulatory domain-like"/>
    <property type="match status" value="1"/>
</dbReference>
<proteinExistence type="predicted"/>
<organism evidence="2 3">
    <name type="scientific">Hymenobacter nivis</name>
    <dbReference type="NCBI Taxonomy" id="1850093"/>
    <lineage>
        <taxon>Bacteria</taxon>
        <taxon>Pseudomonadati</taxon>
        <taxon>Bacteroidota</taxon>
        <taxon>Cytophagia</taxon>
        <taxon>Cytophagales</taxon>
        <taxon>Hymenobacteraceae</taxon>
        <taxon>Hymenobacter</taxon>
    </lineage>
</organism>
<evidence type="ECO:0000313" key="3">
    <source>
        <dbReference type="Proteomes" id="UP000245999"/>
    </source>
</evidence>
<sequence>MGGGKPRTLLRDEYTFSSMRGILVALLLLLIWPARAQGPAELRGRVVDAETGQPVPNAQVGVAGNRVGTSTNADGVFTLSVPPAYQHEPLEVALLGYRKYTQALPPLPGPGLLIRLQISPAALGEVTVTSSVTGIVRAAVARIPRNYPVRPTRLTGFYREAENARGDTSQFQYFAEGLLTVYQAGYQHPGDDGAVEIRESRKVELRAPGTADHNWYGGPFVPHQLDFVHRRAAFINPAHFRDYDYRLLPQTTFRGRPVYAIAFAPKPGRAARADFAGRLYIEEGSYAFLRAEWHRTPAGLRHESQAAVAIEGRSSRVDYQPYAGRWYLKSAWHRTQGRPRRGPSAPVDVLVEYLTTAIDTAQGPRPGYAARAQYRDVYLENAVPYDSTFWQRQTTLVPPAAVQQALRRAAAPGPAAAAGAPGQVAGAPAGRSAPVRRPSRLRYGYLVGGWPVAEASGAVQVGFAPAGSGFQALGAAVLRAQSTTYWSSFSYEFNTVGGWWVRVASRSGFGRLGGSGWEGGLAYEHNLNPRRRPIFARAGLTYFHQTVGRDLGPYHNPDAGLRVAGTAFKADEIGLTLRTTTGAPQPKLGLGVELSRRLELVADAGYLLFPRTRTQLALDERSGFWLSRSTAALDLPAAATLRVDGQPANAAPWQPGRLTFGFGLLYRPR</sequence>
<feature type="region of interest" description="Disordered" evidence="1">
    <location>
        <begin position="413"/>
        <end position="434"/>
    </location>
</feature>
<evidence type="ECO:0000313" key="2">
    <source>
        <dbReference type="EMBL" id="AWM33681.1"/>
    </source>
</evidence>
<evidence type="ECO:0008006" key="4">
    <source>
        <dbReference type="Google" id="ProtNLM"/>
    </source>
</evidence>
<dbReference type="KEGG" id="hnv:DDQ68_13340"/>
<dbReference type="Gene3D" id="2.60.40.1120">
    <property type="entry name" value="Carboxypeptidase-like, regulatory domain"/>
    <property type="match status" value="1"/>
</dbReference>
<dbReference type="InterPro" id="IPR008969">
    <property type="entry name" value="CarboxyPept-like_regulatory"/>
</dbReference>
<dbReference type="EMBL" id="CP029145">
    <property type="protein sequence ID" value="AWM33681.1"/>
    <property type="molecule type" value="Genomic_DNA"/>
</dbReference>
<dbReference type="Pfam" id="PF13715">
    <property type="entry name" value="CarbopepD_reg_2"/>
    <property type="match status" value="1"/>
</dbReference>
<feature type="compositionally biased region" description="Low complexity" evidence="1">
    <location>
        <begin position="413"/>
        <end position="430"/>
    </location>
</feature>
<gene>
    <name evidence="2" type="ORF">DDQ68_13340</name>
</gene>
<evidence type="ECO:0000256" key="1">
    <source>
        <dbReference type="SAM" id="MobiDB-lite"/>
    </source>
</evidence>
<protein>
    <recommendedName>
        <fullName evidence="4">Carboxypeptidase-like regulatory domain-containing protein</fullName>
    </recommendedName>
</protein>